<keyword evidence="2" id="KW-1185">Reference proteome</keyword>
<sequence length="212" mass="25928">MKSYKFSSAERFGLTNQTTSSLIKIISLINDKLITFEFQQDYFYPLYQDFIQKIRIQNQVFSSYFFIFFKYLQKEFFQQSILITSPYRLYIVYAYILQQLNKKFLLLFELLVSSKKCAHQRQVVYIKQSIKNILFYQGKKMWKIKLKKQQNCEQKLFLGLITLFLQNDWKKLRCVCTKQINKMQQQQKHLQINKGRYLYHQNCYDKQICHQK</sequence>
<proteinExistence type="predicted"/>
<dbReference type="KEGG" id="tet:TTHERM_000079059"/>
<dbReference type="GeneID" id="24437138"/>
<dbReference type="EMBL" id="GG662704">
    <property type="protein sequence ID" value="EWS74452.1"/>
    <property type="molecule type" value="Genomic_DNA"/>
</dbReference>
<organism evidence="1 2">
    <name type="scientific">Tetrahymena thermophila (strain SB210)</name>
    <dbReference type="NCBI Taxonomy" id="312017"/>
    <lineage>
        <taxon>Eukaryota</taxon>
        <taxon>Sar</taxon>
        <taxon>Alveolata</taxon>
        <taxon>Ciliophora</taxon>
        <taxon>Intramacronucleata</taxon>
        <taxon>Oligohymenophorea</taxon>
        <taxon>Hymenostomatida</taxon>
        <taxon>Tetrahymenina</taxon>
        <taxon>Tetrahymenidae</taxon>
        <taxon>Tetrahymena</taxon>
    </lineage>
</organism>
<name>W7XAS4_TETTS</name>
<dbReference type="RefSeq" id="XP_012653029.1">
    <property type="nucleotide sequence ID" value="XM_012797575.1"/>
</dbReference>
<protein>
    <submittedName>
        <fullName evidence="1">Uncharacterized protein</fullName>
    </submittedName>
</protein>
<evidence type="ECO:0000313" key="2">
    <source>
        <dbReference type="Proteomes" id="UP000009168"/>
    </source>
</evidence>
<dbReference type="Proteomes" id="UP000009168">
    <property type="component" value="Unassembled WGS sequence"/>
</dbReference>
<dbReference type="AlphaFoldDB" id="W7XAS4"/>
<gene>
    <name evidence="1" type="ORF">TTHERM_000079059</name>
</gene>
<dbReference type="InParanoid" id="W7XAS4"/>
<evidence type="ECO:0000313" key="1">
    <source>
        <dbReference type="EMBL" id="EWS74452.1"/>
    </source>
</evidence>
<accession>W7XAS4</accession>
<reference evidence="2" key="1">
    <citation type="journal article" date="2006" name="PLoS Biol.">
        <title>Macronuclear genome sequence of the ciliate Tetrahymena thermophila, a model eukaryote.</title>
        <authorList>
            <person name="Eisen J.A."/>
            <person name="Coyne R.S."/>
            <person name="Wu M."/>
            <person name="Wu D."/>
            <person name="Thiagarajan M."/>
            <person name="Wortman J.R."/>
            <person name="Badger J.H."/>
            <person name="Ren Q."/>
            <person name="Amedeo P."/>
            <person name="Jones K.M."/>
            <person name="Tallon L.J."/>
            <person name="Delcher A.L."/>
            <person name="Salzberg S.L."/>
            <person name="Silva J.C."/>
            <person name="Haas B.J."/>
            <person name="Majoros W.H."/>
            <person name="Farzad M."/>
            <person name="Carlton J.M."/>
            <person name="Smith R.K. Jr."/>
            <person name="Garg J."/>
            <person name="Pearlman R.E."/>
            <person name="Karrer K.M."/>
            <person name="Sun L."/>
            <person name="Manning G."/>
            <person name="Elde N.C."/>
            <person name="Turkewitz A.P."/>
            <person name="Asai D.J."/>
            <person name="Wilkes D.E."/>
            <person name="Wang Y."/>
            <person name="Cai H."/>
            <person name="Collins K."/>
            <person name="Stewart B.A."/>
            <person name="Lee S.R."/>
            <person name="Wilamowska K."/>
            <person name="Weinberg Z."/>
            <person name="Ruzzo W.L."/>
            <person name="Wloga D."/>
            <person name="Gaertig J."/>
            <person name="Frankel J."/>
            <person name="Tsao C.-C."/>
            <person name="Gorovsky M.A."/>
            <person name="Keeling P.J."/>
            <person name="Waller R.F."/>
            <person name="Patron N.J."/>
            <person name="Cherry J.M."/>
            <person name="Stover N.A."/>
            <person name="Krieger C.J."/>
            <person name="del Toro C."/>
            <person name="Ryder H.F."/>
            <person name="Williamson S.C."/>
            <person name="Barbeau R.A."/>
            <person name="Hamilton E.P."/>
            <person name="Orias E."/>
        </authorList>
    </citation>
    <scope>NUCLEOTIDE SEQUENCE [LARGE SCALE GENOMIC DNA]</scope>
    <source>
        <strain evidence="2">SB210</strain>
    </source>
</reference>